<keyword evidence="3 6" id="KW-0812">Transmembrane</keyword>
<proteinExistence type="inferred from homology"/>
<sequence>MMLRLLGMLFSLVLPPVGVYLVCGVGLSLYASIALTLLALAVFFGLFAGPGLALFILAILHAFACTLLCRRRATAS</sequence>
<gene>
    <name evidence="7" type="ORF">MWN33_16460</name>
</gene>
<evidence type="ECO:0000313" key="8">
    <source>
        <dbReference type="Proteomes" id="UP001202867"/>
    </source>
</evidence>
<evidence type="ECO:0000256" key="4">
    <source>
        <dbReference type="ARBA" id="ARBA00022989"/>
    </source>
</evidence>
<evidence type="ECO:0000256" key="2">
    <source>
        <dbReference type="ARBA" id="ARBA00009530"/>
    </source>
</evidence>
<organism evidence="7 8">
    <name type="scientific">Ancylobacter koreensis</name>
    <dbReference type="NCBI Taxonomy" id="266121"/>
    <lineage>
        <taxon>Bacteria</taxon>
        <taxon>Pseudomonadati</taxon>
        <taxon>Pseudomonadota</taxon>
        <taxon>Alphaproteobacteria</taxon>
        <taxon>Hyphomicrobiales</taxon>
        <taxon>Xanthobacteraceae</taxon>
        <taxon>Ancylobacter</taxon>
    </lineage>
</organism>
<evidence type="ECO:0000256" key="5">
    <source>
        <dbReference type="ARBA" id="ARBA00023136"/>
    </source>
</evidence>
<protein>
    <recommendedName>
        <fullName evidence="9">YqaE/Pmp3 family membrane protein</fullName>
    </recommendedName>
</protein>
<dbReference type="PROSITE" id="PS01309">
    <property type="entry name" value="UPF0057"/>
    <property type="match status" value="1"/>
</dbReference>
<keyword evidence="4 6" id="KW-1133">Transmembrane helix</keyword>
<accession>A0ABT0DQS0</accession>
<dbReference type="Proteomes" id="UP001202867">
    <property type="component" value="Unassembled WGS sequence"/>
</dbReference>
<dbReference type="Pfam" id="PF01679">
    <property type="entry name" value="Pmp3"/>
    <property type="match status" value="1"/>
</dbReference>
<feature type="transmembrane region" description="Helical" evidence="6">
    <location>
        <begin position="29"/>
        <end position="62"/>
    </location>
</feature>
<name>A0ABT0DQS0_9HYPH</name>
<comment type="subcellular location">
    <subcellularLocation>
        <location evidence="1">Membrane</location>
    </subcellularLocation>
</comment>
<keyword evidence="5 6" id="KW-0472">Membrane</keyword>
<dbReference type="RefSeq" id="WP_247202131.1">
    <property type="nucleotide sequence ID" value="NZ_JALKCG010000008.1"/>
</dbReference>
<comment type="caution">
    <text evidence="7">The sequence shown here is derived from an EMBL/GenBank/DDBJ whole genome shotgun (WGS) entry which is preliminary data.</text>
</comment>
<evidence type="ECO:0000256" key="6">
    <source>
        <dbReference type="SAM" id="Phobius"/>
    </source>
</evidence>
<evidence type="ECO:0000256" key="3">
    <source>
        <dbReference type="ARBA" id="ARBA00022692"/>
    </source>
</evidence>
<dbReference type="EMBL" id="JALKCG010000008">
    <property type="protein sequence ID" value="MCK0209626.1"/>
    <property type="molecule type" value="Genomic_DNA"/>
</dbReference>
<reference evidence="7 8" key="1">
    <citation type="submission" date="2022-04" db="EMBL/GenBank/DDBJ databases">
        <authorList>
            <person name="Grouzdev D.S."/>
            <person name="Pantiukh K.S."/>
            <person name="Krutkina M.S."/>
        </authorList>
    </citation>
    <scope>NUCLEOTIDE SEQUENCE [LARGE SCALE GENOMIC DNA]</scope>
    <source>
        <strain evidence="7 8">Jip08</strain>
    </source>
</reference>
<evidence type="ECO:0000256" key="1">
    <source>
        <dbReference type="ARBA" id="ARBA00004370"/>
    </source>
</evidence>
<dbReference type="InterPro" id="IPR000612">
    <property type="entry name" value="PMP3"/>
</dbReference>
<reference evidence="8" key="2">
    <citation type="submission" date="2023-07" db="EMBL/GenBank/DDBJ databases">
        <title>Ancylobacter moscoviensis sp. nov., facultatively methylotrophic bacteria from activated sludge and the reclassification of Starkeya novella (Starkey 1934) Kelly et al. 2000 as Ancylobacter novellus comb. nov., Starkeya koreensis Im et al. 2006 as Ancylobacter koreensis comb.nov., Angulomicrobium tetraedrale Vasil'eva et al. 1986 as Ancylobacter tetraedralis comb. nov., Angulomicrobium amanitiforme Fritz et al. 2004 as Ancylobacter amanitiformis comb. nov. and Methylorhabdus multivorans Doronina et al. 1996 as Ancylobacter multivorans comb. nov. and emended description of the genus Ancylobacter.</title>
        <authorList>
            <person name="Doronina N."/>
            <person name="Chemodurova A."/>
            <person name="Grouzdev D."/>
            <person name="Koziaeva V."/>
            <person name="Shi W."/>
            <person name="Wu L."/>
            <person name="Kaparullina E."/>
        </authorList>
    </citation>
    <scope>NUCLEOTIDE SEQUENCE [LARGE SCALE GENOMIC DNA]</scope>
    <source>
        <strain evidence="8">Jip08</strain>
    </source>
</reference>
<evidence type="ECO:0000313" key="7">
    <source>
        <dbReference type="EMBL" id="MCK0209626.1"/>
    </source>
</evidence>
<evidence type="ECO:0008006" key="9">
    <source>
        <dbReference type="Google" id="ProtNLM"/>
    </source>
</evidence>
<comment type="similarity">
    <text evidence="2">Belongs to the UPF0057 (PMP3) family.</text>
</comment>
<keyword evidence="8" id="KW-1185">Reference proteome</keyword>